<dbReference type="EMBL" id="JACHKT010000050">
    <property type="protein sequence ID" value="MBB6005569.1"/>
    <property type="molecule type" value="Genomic_DNA"/>
</dbReference>
<dbReference type="InterPro" id="IPR008756">
    <property type="entry name" value="Peptidase_M56"/>
</dbReference>
<dbReference type="InterPro" id="IPR052173">
    <property type="entry name" value="Beta-lactam_resp_regulator"/>
</dbReference>
<dbReference type="AlphaFoldDB" id="A0A841EVX6"/>
<feature type="region of interest" description="Disordered" evidence="1">
    <location>
        <begin position="436"/>
        <end position="468"/>
    </location>
</feature>
<keyword evidence="2" id="KW-0812">Transmembrane</keyword>
<comment type="caution">
    <text evidence="4">The sequence shown here is derived from an EMBL/GenBank/DDBJ whole genome shotgun (WGS) entry which is preliminary data.</text>
</comment>
<protein>
    <recommendedName>
        <fullName evidence="3">Peptidase M56 domain-containing protein</fullName>
    </recommendedName>
</protein>
<proteinExistence type="predicted"/>
<keyword evidence="2" id="KW-0472">Membrane</keyword>
<dbReference type="Proteomes" id="UP000524404">
    <property type="component" value="Unassembled WGS sequence"/>
</dbReference>
<evidence type="ECO:0000256" key="2">
    <source>
        <dbReference type="SAM" id="Phobius"/>
    </source>
</evidence>
<evidence type="ECO:0000256" key="1">
    <source>
        <dbReference type="SAM" id="MobiDB-lite"/>
    </source>
</evidence>
<keyword evidence="2" id="KW-1133">Transmembrane helix</keyword>
<feature type="transmembrane region" description="Helical" evidence="2">
    <location>
        <begin position="33"/>
        <end position="50"/>
    </location>
</feature>
<dbReference type="RefSeq" id="WP_184137504.1">
    <property type="nucleotide sequence ID" value="NZ_JACHKT010000050.1"/>
</dbReference>
<reference evidence="4 5" key="1">
    <citation type="submission" date="2020-08" db="EMBL/GenBank/DDBJ databases">
        <title>Functional genomics of gut bacteria from endangered species of beetles.</title>
        <authorList>
            <person name="Carlos-Shanley C."/>
        </authorList>
    </citation>
    <scope>NUCLEOTIDE SEQUENCE [LARGE SCALE GENOMIC DNA]</scope>
    <source>
        <strain evidence="4 5">S00070</strain>
    </source>
</reference>
<accession>A0A841EVX6</accession>
<feature type="transmembrane region" description="Helical" evidence="2">
    <location>
        <begin position="98"/>
        <end position="122"/>
    </location>
</feature>
<evidence type="ECO:0000259" key="3">
    <source>
        <dbReference type="Pfam" id="PF05569"/>
    </source>
</evidence>
<name>A0A841EVX6_9BACT</name>
<feature type="transmembrane region" description="Helical" evidence="2">
    <location>
        <begin position="6"/>
        <end position="21"/>
    </location>
</feature>
<evidence type="ECO:0000313" key="5">
    <source>
        <dbReference type="Proteomes" id="UP000524404"/>
    </source>
</evidence>
<keyword evidence="5" id="KW-1185">Reference proteome</keyword>
<dbReference type="PANTHER" id="PTHR34978:SF3">
    <property type="entry name" value="SLR0241 PROTEIN"/>
    <property type="match status" value="1"/>
</dbReference>
<feature type="transmembrane region" description="Helical" evidence="2">
    <location>
        <begin position="267"/>
        <end position="289"/>
    </location>
</feature>
<gene>
    <name evidence="4" type="ORF">HNP25_004243</name>
</gene>
<sequence>MKYLLESSISMMLLYTLYFFVYRNFTFVRLNRIYLLLSLVFSLLIPNFTWEVKELASTPQKLVDYAQFYSLKQLEAFGNRGGEVIENPKAEILNGFTVLYFCYFLGSALMLIRLAILTFKLFSLKKIPSKPYISITGKFANSSFFNLIFIDDKHLEKPEIEQILAHERWHVRMLHSFDLLFVELVKIVFWFNPIVYLYQLSLAEVHEYEVDSRMVEQFHPRTYAHLLLKLAGFQSQPMMIHTFSRKPLSDRIHFLFTKQKSVPMKKLAYLSVLPILGLITMAFSFETIVKKIQEKPNKNVERPRNSALTTYPEVKVSDNKQLFTININDKKDQIWVTMSPRKITPDLVNGIIAEQFKSFGFLVKVKNVEYNGVKKLSRIEISLEENEERKNARDKKKVKVSDLPTHFSFNLSKMINKNPKNLDALITLFADKTTGEHFVAPLGPPPPPPPPMPPSPPPAPPIPVKGKK</sequence>
<evidence type="ECO:0000313" key="4">
    <source>
        <dbReference type="EMBL" id="MBB6005569.1"/>
    </source>
</evidence>
<organism evidence="4 5">
    <name type="scientific">Arcicella rosea</name>
    <dbReference type="NCBI Taxonomy" id="502909"/>
    <lineage>
        <taxon>Bacteria</taxon>
        <taxon>Pseudomonadati</taxon>
        <taxon>Bacteroidota</taxon>
        <taxon>Cytophagia</taxon>
        <taxon>Cytophagales</taxon>
        <taxon>Flectobacillaceae</taxon>
        <taxon>Arcicella</taxon>
    </lineage>
</organism>
<feature type="compositionally biased region" description="Pro residues" evidence="1">
    <location>
        <begin position="442"/>
        <end position="468"/>
    </location>
</feature>
<dbReference type="Pfam" id="PF05569">
    <property type="entry name" value="Peptidase_M56"/>
    <property type="match status" value="1"/>
</dbReference>
<feature type="domain" description="Peptidase M56" evidence="3">
    <location>
        <begin position="152"/>
        <end position="255"/>
    </location>
</feature>
<dbReference type="PANTHER" id="PTHR34978">
    <property type="entry name" value="POSSIBLE SENSOR-TRANSDUCER PROTEIN BLAR"/>
    <property type="match status" value="1"/>
</dbReference>